<comment type="catalytic activity">
    <reaction evidence="5">
        <text>adenylyl-molybdopterin + molybdate = Mo-molybdopterin + AMP + H(+)</text>
        <dbReference type="Rhea" id="RHEA:35047"/>
        <dbReference type="ChEBI" id="CHEBI:15378"/>
        <dbReference type="ChEBI" id="CHEBI:36264"/>
        <dbReference type="ChEBI" id="CHEBI:62727"/>
        <dbReference type="ChEBI" id="CHEBI:71302"/>
        <dbReference type="ChEBI" id="CHEBI:456215"/>
        <dbReference type="EC" id="2.10.1.1"/>
    </reaction>
</comment>
<comment type="caution">
    <text evidence="8">The sequence shown here is derived from an EMBL/GenBank/DDBJ whole genome shotgun (WGS) entry which is preliminary data.</text>
</comment>
<dbReference type="SUPFAM" id="SSF63882">
    <property type="entry name" value="MoeA N-terminal region -like"/>
    <property type="match status" value="1"/>
</dbReference>
<evidence type="ECO:0000313" key="8">
    <source>
        <dbReference type="EMBL" id="MBR9970704.1"/>
    </source>
</evidence>
<comment type="pathway">
    <text evidence="2 6">Cofactor biosynthesis; molybdopterin biosynthesis.</text>
</comment>
<dbReference type="InterPro" id="IPR008284">
    <property type="entry name" value="MoCF_biosynth_CS"/>
</dbReference>
<comment type="cofactor">
    <cofactor evidence="6">
        <name>Mg(2+)</name>
        <dbReference type="ChEBI" id="CHEBI:18420"/>
    </cofactor>
</comment>
<name>A0ABS5I8E9_9PROT</name>
<dbReference type="Pfam" id="PF03454">
    <property type="entry name" value="MoeA_C"/>
    <property type="match status" value="1"/>
</dbReference>
<dbReference type="PANTHER" id="PTHR10192">
    <property type="entry name" value="MOLYBDOPTERIN BIOSYNTHESIS PROTEIN"/>
    <property type="match status" value="1"/>
</dbReference>
<organism evidence="8 9">
    <name type="scientific">Magnetospirillum sulfuroxidans</name>
    <dbReference type="NCBI Taxonomy" id="611300"/>
    <lineage>
        <taxon>Bacteria</taxon>
        <taxon>Pseudomonadati</taxon>
        <taxon>Pseudomonadota</taxon>
        <taxon>Alphaproteobacteria</taxon>
        <taxon>Rhodospirillales</taxon>
        <taxon>Rhodospirillaceae</taxon>
        <taxon>Magnetospirillum</taxon>
    </lineage>
</organism>
<dbReference type="Gene3D" id="2.40.340.10">
    <property type="entry name" value="MoeA, C-terminal, domain IV"/>
    <property type="match status" value="1"/>
</dbReference>
<dbReference type="Gene3D" id="3.40.980.10">
    <property type="entry name" value="MoaB/Mog-like domain"/>
    <property type="match status" value="1"/>
</dbReference>
<dbReference type="Gene3D" id="3.90.105.10">
    <property type="entry name" value="Molybdopterin biosynthesis moea protein, domain 2"/>
    <property type="match status" value="1"/>
</dbReference>
<keyword evidence="9" id="KW-1185">Reference proteome</keyword>
<dbReference type="SMART" id="SM00852">
    <property type="entry name" value="MoCF_biosynth"/>
    <property type="match status" value="1"/>
</dbReference>
<dbReference type="EC" id="2.10.1.1" evidence="6"/>
<evidence type="ECO:0000256" key="3">
    <source>
        <dbReference type="ARBA" id="ARBA00010763"/>
    </source>
</evidence>
<dbReference type="InterPro" id="IPR036425">
    <property type="entry name" value="MoaB/Mog-like_dom_sf"/>
</dbReference>
<keyword evidence="4 6" id="KW-0501">Molybdenum cofactor biosynthesis</keyword>
<protein>
    <recommendedName>
        <fullName evidence="6">Molybdopterin molybdenumtransferase</fullName>
        <ecNumber evidence="6">2.10.1.1</ecNumber>
    </recommendedName>
</protein>
<evidence type="ECO:0000256" key="6">
    <source>
        <dbReference type="RuleBase" id="RU365090"/>
    </source>
</evidence>
<dbReference type="InterPro" id="IPR005110">
    <property type="entry name" value="MoeA_linker/N"/>
</dbReference>
<evidence type="ECO:0000256" key="2">
    <source>
        <dbReference type="ARBA" id="ARBA00005046"/>
    </source>
</evidence>
<dbReference type="NCBIfam" id="NF045515">
    <property type="entry name" value="Glp_gephyrin"/>
    <property type="match status" value="1"/>
</dbReference>
<sequence>MIAVEVALSRVVADLVPTTGETVALSQSLHRVLAADCAARVSHPPLDVSSMDGYALRAADAPGPLTVLGEAAAGHPFEGVIASKQAIRIFTGAAIPAGADCVAMQEDCRRDDNLVSIDSPIAAGAHIRRAGMDFHHGQVLLKAGTLMGPRQIALAAAMNLPWLPVRRRPRVAIMSSGDEITMPGEPMRAGQLPSSNGPGLAALVQANGGEAVQLGIAADTRQSLAAMIAAARGCDLLVTSGGASVGDYDMVQDALTDHGLTLDFWKIAMRPGKPLMFGHLRHVPVLGLPGNPVAAMVCATVFLRPMLRCLLGLPPHNPLVSATLATEMPANDARQDYVRATLTRKPNGAIIAQPFGRQDSGALSGLAGADCLIVRAPHAQAVKAGDAVAILPLHGDC</sequence>
<dbReference type="InterPro" id="IPR038987">
    <property type="entry name" value="MoeA-like"/>
</dbReference>
<dbReference type="InterPro" id="IPR036135">
    <property type="entry name" value="MoeA_linker/N_sf"/>
</dbReference>
<evidence type="ECO:0000313" key="9">
    <source>
        <dbReference type="Proteomes" id="UP000680714"/>
    </source>
</evidence>
<dbReference type="Gene3D" id="2.170.190.11">
    <property type="entry name" value="Molybdopterin biosynthesis moea protein, domain 3"/>
    <property type="match status" value="1"/>
</dbReference>
<proteinExistence type="inferred from homology"/>
<evidence type="ECO:0000256" key="5">
    <source>
        <dbReference type="ARBA" id="ARBA00047317"/>
    </source>
</evidence>
<dbReference type="Pfam" id="PF00994">
    <property type="entry name" value="MoCF_biosynth"/>
    <property type="match status" value="1"/>
</dbReference>
<dbReference type="RefSeq" id="WP_211546171.1">
    <property type="nucleotide sequence ID" value="NZ_JAGTUF010000001.1"/>
</dbReference>
<keyword evidence="6" id="KW-0460">Magnesium</keyword>
<dbReference type="PANTHER" id="PTHR10192:SF5">
    <property type="entry name" value="GEPHYRIN"/>
    <property type="match status" value="1"/>
</dbReference>
<comment type="similarity">
    <text evidence="3 6">Belongs to the MoeA family.</text>
</comment>
<dbReference type="InterPro" id="IPR036688">
    <property type="entry name" value="MoeA_C_domain_IV_sf"/>
</dbReference>
<reference evidence="8 9" key="1">
    <citation type="submission" date="2021-04" db="EMBL/GenBank/DDBJ databases">
        <title>Magnetospirillum sulfuroxidans sp. nov., a facultative chemolithoautotrophic sulfur-oxidizing alphaproteobacterium isolated from freshwater sediment and proposals for Paramagetospirillum gen. nov., and Magnetospirillaceae fam. nov.</title>
        <authorList>
            <person name="Koziaeva V."/>
            <person name="Geelhoed J.S."/>
            <person name="Sorokin D.Y."/>
            <person name="Grouzdev D.S."/>
        </authorList>
    </citation>
    <scope>NUCLEOTIDE SEQUENCE [LARGE SCALE GENOMIC DNA]</scope>
    <source>
        <strain evidence="8 9">J10</strain>
    </source>
</reference>
<dbReference type="InterPro" id="IPR005111">
    <property type="entry name" value="MoeA_C_domain_IV"/>
</dbReference>
<dbReference type="EMBL" id="JAGTUF010000001">
    <property type="protein sequence ID" value="MBR9970704.1"/>
    <property type="molecule type" value="Genomic_DNA"/>
</dbReference>
<dbReference type="Proteomes" id="UP000680714">
    <property type="component" value="Unassembled WGS sequence"/>
</dbReference>
<accession>A0ABS5I8E9</accession>
<dbReference type="PROSITE" id="PS01079">
    <property type="entry name" value="MOCF_BIOSYNTHESIS_2"/>
    <property type="match status" value="1"/>
</dbReference>
<dbReference type="SUPFAM" id="SSF63867">
    <property type="entry name" value="MoeA C-terminal domain-like"/>
    <property type="match status" value="1"/>
</dbReference>
<dbReference type="Pfam" id="PF03453">
    <property type="entry name" value="MoeA_N"/>
    <property type="match status" value="1"/>
</dbReference>
<dbReference type="SUPFAM" id="SSF53218">
    <property type="entry name" value="Molybdenum cofactor biosynthesis proteins"/>
    <property type="match status" value="1"/>
</dbReference>
<evidence type="ECO:0000256" key="4">
    <source>
        <dbReference type="ARBA" id="ARBA00023150"/>
    </source>
</evidence>
<keyword evidence="6" id="KW-0479">Metal-binding</keyword>
<gene>
    <name evidence="8" type="ORF">KEC16_03125</name>
</gene>
<dbReference type="NCBIfam" id="TIGR00177">
    <property type="entry name" value="molyb_syn"/>
    <property type="match status" value="1"/>
</dbReference>
<comment type="function">
    <text evidence="1 6">Catalyzes the insertion of molybdate into adenylated molybdopterin with the concomitant release of AMP.</text>
</comment>
<keyword evidence="6" id="KW-0808">Transferase</keyword>
<evidence type="ECO:0000259" key="7">
    <source>
        <dbReference type="SMART" id="SM00852"/>
    </source>
</evidence>
<dbReference type="InterPro" id="IPR001453">
    <property type="entry name" value="MoaB/Mog_dom"/>
</dbReference>
<evidence type="ECO:0000256" key="1">
    <source>
        <dbReference type="ARBA" id="ARBA00002901"/>
    </source>
</evidence>
<keyword evidence="6" id="KW-0500">Molybdenum</keyword>
<dbReference type="CDD" id="cd00887">
    <property type="entry name" value="MoeA"/>
    <property type="match status" value="1"/>
</dbReference>
<feature type="domain" description="MoaB/Mog" evidence="7">
    <location>
        <begin position="172"/>
        <end position="309"/>
    </location>
</feature>